<evidence type="ECO:0000313" key="2">
    <source>
        <dbReference type="Proteomes" id="UP001629235"/>
    </source>
</evidence>
<name>A0ACC7NPS1_9BURK</name>
<accession>A0ACC7NPS1</accession>
<dbReference type="EMBL" id="JAQQDW010000118">
    <property type="protein sequence ID" value="MFM0108448.1"/>
    <property type="molecule type" value="Genomic_DNA"/>
</dbReference>
<evidence type="ECO:0000313" key="1">
    <source>
        <dbReference type="EMBL" id="MFM0108448.1"/>
    </source>
</evidence>
<organism evidence="1 2">
    <name type="scientific">Paraburkholderia rhynchosiae</name>
    <dbReference type="NCBI Taxonomy" id="487049"/>
    <lineage>
        <taxon>Bacteria</taxon>
        <taxon>Pseudomonadati</taxon>
        <taxon>Pseudomonadota</taxon>
        <taxon>Betaproteobacteria</taxon>
        <taxon>Burkholderiales</taxon>
        <taxon>Burkholderiaceae</taxon>
        <taxon>Paraburkholderia</taxon>
    </lineage>
</organism>
<dbReference type="Proteomes" id="UP001629235">
    <property type="component" value="Unassembled WGS sequence"/>
</dbReference>
<keyword evidence="2" id="KW-1185">Reference proteome</keyword>
<gene>
    <name evidence="1" type="ORF">PQR01_34740</name>
</gene>
<protein>
    <submittedName>
        <fullName evidence="1">Uncharacterized protein</fullName>
    </submittedName>
</protein>
<comment type="caution">
    <text evidence="1">The sequence shown here is derived from an EMBL/GenBank/DDBJ whole genome shotgun (WGS) entry which is preliminary data.</text>
</comment>
<proteinExistence type="predicted"/>
<sequence>MQHRIVIAAIVSLTTVGAVHAQATEGEQQQHQLPSSRLPQGPSPAGGLNESQSSTQAKPFTAELRFDIKNGEPGLPNEYTKLVFADGSNRYVALVRRSGKVVSEGIFRGATVQEWGLHEVTLGPDTNGRGTGYLVIARGPGDILYLKTQLRQITVPGKEGESRSAFNGLWEVSGATGKFTGLQGAGTLQINRISESERQWILEGELSKP</sequence>
<reference evidence="1 2" key="1">
    <citation type="journal article" date="2024" name="Chem. Sci.">
        <title>Discovery of megapolipeptins by genome mining of a Burkholderiales bacteria collection.</title>
        <authorList>
            <person name="Paulo B.S."/>
            <person name="Recchia M.J.J."/>
            <person name="Lee S."/>
            <person name="Fergusson C.H."/>
            <person name="Romanowski S.B."/>
            <person name="Hernandez A."/>
            <person name="Krull N."/>
            <person name="Liu D.Y."/>
            <person name="Cavanagh H."/>
            <person name="Bos A."/>
            <person name="Gray C.A."/>
            <person name="Murphy B.T."/>
            <person name="Linington R.G."/>
            <person name="Eustaquio A.S."/>
        </authorList>
    </citation>
    <scope>NUCLEOTIDE SEQUENCE [LARGE SCALE GENOMIC DNA]</scope>
    <source>
        <strain evidence="1 2">RL18-126-BIB-B</strain>
    </source>
</reference>